<dbReference type="AlphaFoldDB" id="A0A2J8QXS1"/>
<proteinExistence type="predicted"/>
<comment type="caution">
    <text evidence="1">The sequence shown here is derived from an EMBL/GenBank/DDBJ whole genome shotgun (WGS) entry which is preliminary data.</text>
</comment>
<evidence type="ECO:0000313" key="1">
    <source>
        <dbReference type="EMBL" id="PNJ01058.1"/>
    </source>
</evidence>
<organism evidence="1">
    <name type="scientific">Pan troglodytes</name>
    <name type="common">Chimpanzee</name>
    <dbReference type="NCBI Taxonomy" id="9598"/>
    <lineage>
        <taxon>Eukaryota</taxon>
        <taxon>Metazoa</taxon>
        <taxon>Chordata</taxon>
        <taxon>Craniata</taxon>
        <taxon>Vertebrata</taxon>
        <taxon>Euteleostomi</taxon>
        <taxon>Mammalia</taxon>
        <taxon>Eutheria</taxon>
        <taxon>Euarchontoglires</taxon>
        <taxon>Primates</taxon>
        <taxon>Haplorrhini</taxon>
        <taxon>Catarrhini</taxon>
        <taxon>Hominidae</taxon>
        <taxon>Pan</taxon>
    </lineage>
</organism>
<dbReference type="EMBL" id="NBAG03000004">
    <property type="protein sequence ID" value="PNJ01058.1"/>
    <property type="molecule type" value="Genomic_DNA"/>
</dbReference>
<protein>
    <submittedName>
        <fullName evidence="1">ZNF277 isoform 2</fullName>
    </submittedName>
</protein>
<reference evidence="1" key="1">
    <citation type="submission" date="2017-12" db="EMBL/GenBank/DDBJ databases">
        <title>High-resolution comparative analysis of great ape genomes.</title>
        <authorList>
            <person name="Pollen A."/>
            <person name="Hastie A."/>
            <person name="Hormozdiari F."/>
            <person name="Dougherty M."/>
            <person name="Liu R."/>
            <person name="Chaisson M."/>
            <person name="Hoppe E."/>
            <person name="Hill C."/>
            <person name="Pang A."/>
            <person name="Hillier L."/>
            <person name="Baker C."/>
            <person name="Armstrong J."/>
            <person name="Shendure J."/>
            <person name="Paten B."/>
            <person name="Wilson R."/>
            <person name="Chao H."/>
            <person name="Schneider V."/>
            <person name="Ventura M."/>
            <person name="Kronenberg Z."/>
            <person name="Murali S."/>
            <person name="Gordon D."/>
            <person name="Cantsilieris S."/>
            <person name="Munson K."/>
            <person name="Nelson B."/>
            <person name="Raja A."/>
            <person name="Underwood J."/>
            <person name="Diekhans M."/>
            <person name="Fiddes I."/>
            <person name="Haussler D."/>
            <person name="Eichler E."/>
        </authorList>
    </citation>
    <scope>NUCLEOTIDE SEQUENCE [LARGE SCALE GENOMIC DNA]</scope>
    <source>
        <strain evidence="1">Yerkes chimp pedigree #C0471</strain>
    </source>
</reference>
<sequence length="50" mass="5309">MAASKTQGPVARMQEDRDGSCSTVGGVGYGVRIVSWSRFPCQKVQVAPPL</sequence>
<name>A0A2J8QXS1_PANTR</name>
<accession>A0A2J8QXS1</accession>
<gene>
    <name evidence="1" type="ORF">CK820_G0011872</name>
</gene>